<keyword evidence="4" id="KW-1185">Reference proteome</keyword>
<comment type="caution">
    <text evidence="2">The sequence shown here is derived from an EMBL/GenBank/DDBJ whole genome shotgun (WGS) entry which is preliminary data.</text>
</comment>
<feature type="compositionally biased region" description="Polar residues" evidence="1">
    <location>
        <begin position="1"/>
        <end position="11"/>
    </location>
</feature>
<organism evidence="2">
    <name type="scientific">Cladocopium goreaui</name>
    <dbReference type="NCBI Taxonomy" id="2562237"/>
    <lineage>
        <taxon>Eukaryota</taxon>
        <taxon>Sar</taxon>
        <taxon>Alveolata</taxon>
        <taxon>Dinophyceae</taxon>
        <taxon>Suessiales</taxon>
        <taxon>Symbiodiniaceae</taxon>
        <taxon>Cladocopium</taxon>
    </lineage>
</organism>
<evidence type="ECO:0000256" key="1">
    <source>
        <dbReference type="SAM" id="MobiDB-lite"/>
    </source>
</evidence>
<proteinExistence type="predicted"/>
<dbReference type="EMBL" id="CAMXCT030000519">
    <property type="protein sequence ID" value="CAL4767195.1"/>
    <property type="molecule type" value="Genomic_DNA"/>
</dbReference>
<dbReference type="Proteomes" id="UP001152797">
    <property type="component" value="Unassembled WGS sequence"/>
</dbReference>
<accession>A0A9P1BX08</accession>
<evidence type="ECO:0000313" key="3">
    <source>
        <dbReference type="EMBL" id="CAL4767195.1"/>
    </source>
</evidence>
<dbReference type="AlphaFoldDB" id="A0A9P1BX08"/>
<reference evidence="2" key="1">
    <citation type="submission" date="2022-10" db="EMBL/GenBank/DDBJ databases">
        <authorList>
            <person name="Chen Y."/>
            <person name="Dougan E. K."/>
            <person name="Chan C."/>
            <person name="Rhodes N."/>
            <person name="Thang M."/>
        </authorList>
    </citation>
    <scope>NUCLEOTIDE SEQUENCE</scope>
</reference>
<dbReference type="EMBL" id="CAMXCT020000519">
    <property type="protein sequence ID" value="CAL1133258.1"/>
    <property type="molecule type" value="Genomic_DNA"/>
</dbReference>
<feature type="region of interest" description="Disordered" evidence="1">
    <location>
        <begin position="1"/>
        <end position="38"/>
    </location>
</feature>
<protein>
    <submittedName>
        <fullName evidence="2">Uncharacterized protein</fullName>
    </submittedName>
</protein>
<evidence type="ECO:0000313" key="4">
    <source>
        <dbReference type="Proteomes" id="UP001152797"/>
    </source>
</evidence>
<sequence length="174" mass="19285">MAADTTEQSVKLSGDGNEQKVPEANDKEPSNVSHSDSNELSQWVLGALLRGEAPEQVAKFVATRVHLEDHDYEALQLHLQQHVHAVRALPEKDDGEPGEPIVGEFGKPPPLPKEVDGNYGNDFLPMFGTQIEDTFRTLQITSQHSNIGPVAVPSWPKRQMPLQRLRRNLSEHGS</sequence>
<reference evidence="3 4" key="2">
    <citation type="submission" date="2024-05" db="EMBL/GenBank/DDBJ databases">
        <authorList>
            <person name="Chen Y."/>
            <person name="Shah S."/>
            <person name="Dougan E. K."/>
            <person name="Thang M."/>
            <person name="Chan C."/>
        </authorList>
    </citation>
    <scope>NUCLEOTIDE SEQUENCE [LARGE SCALE GENOMIC DNA]</scope>
</reference>
<dbReference type="EMBL" id="CAMXCT010000519">
    <property type="protein sequence ID" value="CAI3979883.1"/>
    <property type="molecule type" value="Genomic_DNA"/>
</dbReference>
<evidence type="ECO:0000313" key="2">
    <source>
        <dbReference type="EMBL" id="CAI3979883.1"/>
    </source>
</evidence>
<feature type="compositionally biased region" description="Basic and acidic residues" evidence="1">
    <location>
        <begin position="17"/>
        <end position="29"/>
    </location>
</feature>
<gene>
    <name evidence="2" type="ORF">C1SCF055_LOCUS7805</name>
</gene>
<name>A0A9P1BX08_9DINO</name>